<gene>
    <name evidence="1" type="ORF">O181_011668</name>
</gene>
<keyword evidence="2" id="KW-1185">Reference proteome</keyword>
<dbReference type="AlphaFoldDB" id="A0A9Q3GLH5"/>
<comment type="caution">
    <text evidence="1">The sequence shown here is derived from an EMBL/GenBank/DDBJ whole genome shotgun (WGS) entry which is preliminary data.</text>
</comment>
<accession>A0A9Q3GLH5</accession>
<evidence type="ECO:0000313" key="2">
    <source>
        <dbReference type="Proteomes" id="UP000765509"/>
    </source>
</evidence>
<name>A0A9Q3GLH5_9BASI</name>
<organism evidence="1 2">
    <name type="scientific">Austropuccinia psidii MF-1</name>
    <dbReference type="NCBI Taxonomy" id="1389203"/>
    <lineage>
        <taxon>Eukaryota</taxon>
        <taxon>Fungi</taxon>
        <taxon>Dikarya</taxon>
        <taxon>Basidiomycota</taxon>
        <taxon>Pucciniomycotina</taxon>
        <taxon>Pucciniomycetes</taxon>
        <taxon>Pucciniales</taxon>
        <taxon>Sphaerophragmiaceae</taxon>
        <taxon>Austropuccinia</taxon>
    </lineage>
</organism>
<dbReference type="Proteomes" id="UP000765509">
    <property type="component" value="Unassembled WGS sequence"/>
</dbReference>
<proteinExistence type="predicted"/>
<reference evidence="1" key="1">
    <citation type="submission" date="2021-03" db="EMBL/GenBank/DDBJ databases">
        <title>Draft genome sequence of rust myrtle Austropuccinia psidii MF-1, a brazilian biotype.</title>
        <authorList>
            <person name="Quecine M.C."/>
            <person name="Pachon D.M.R."/>
            <person name="Bonatelli M.L."/>
            <person name="Correr F.H."/>
            <person name="Franceschini L.M."/>
            <person name="Leite T.F."/>
            <person name="Margarido G.R.A."/>
            <person name="Almeida C.A."/>
            <person name="Ferrarezi J.A."/>
            <person name="Labate C.A."/>
        </authorList>
    </citation>
    <scope>NUCLEOTIDE SEQUENCE</scope>
    <source>
        <strain evidence="1">MF-1</strain>
    </source>
</reference>
<evidence type="ECO:0000313" key="1">
    <source>
        <dbReference type="EMBL" id="MBW0471953.1"/>
    </source>
</evidence>
<dbReference type="OrthoDB" id="2152029at2759"/>
<sequence length="129" mass="14799">MDETTTIPRIFRLEGSPLPFLRLMNSSTPSTFHAPNTLPKRFNINSQASSPLQQEIPISNTPIFKIRPKYYSLWVDGKEVERFTEGVENIAEIEGQSGREISRQISLWTKDQKISYHIEGIPGYETGDW</sequence>
<dbReference type="EMBL" id="AVOT02002921">
    <property type="protein sequence ID" value="MBW0471953.1"/>
    <property type="molecule type" value="Genomic_DNA"/>
</dbReference>
<protein>
    <submittedName>
        <fullName evidence="1">Uncharacterized protein</fullName>
    </submittedName>
</protein>